<evidence type="ECO:0008006" key="3">
    <source>
        <dbReference type="Google" id="ProtNLM"/>
    </source>
</evidence>
<organism evidence="1 2">
    <name type="scientific">Spodoptera exigua</name>
    <name type="common">Beet armyworm</name>
    <name type="synonym">Noctua fulgens</name>
    <dbReference type="NCBI Taxonomy" id="7107"/>
    <lineage>
        <taxon>Eukaryota</taxon>
        <taxon>Metazoa</taxon>
        <taxon>Ecdysozoa</taxon>
        <taxon>Arthropoda</taxon>
        <taxon>Hexapoda</taxon>
        <taxon>Insecta</taxon>
        <taxon>Pterygota</taxon>
        <taxon>Neoptera</taxon>
        <taxon>Endopterygota</taxon>
        <taxon>Lepidoptera</taxon>
        <taxon>Glossata</taxon>
        <taxon>Ditrysia</taxon>
        <taxon>Noctuoidea</taxon>
        <taxon>Noctuidae</taxon>
        <taxon>Amphipyrinae</taxon>
        <taxon>Spodoptera</taxon>
    </lineage>
</organism>
<dbReference type="AlphaFoldDB" id="A0A922M6Z6"/>
<dbReference type="Proteomes" id="UP000814243">
    <property type="component" value="Unassembled WGS sequence"/>
</dbReference>
<proteinExistence type="predicted"/>
<sequence length="159" mass="18023">DLHEILQSKPHSTECKPNENQNTIDVMINNSCEEAASGKEPALRALNRDNMEPMPSTSFDTGHRNDRDDSLENILSTIFSPSHNMPSPGYVMETQEALNDEDLYGILSGECDHLLNDDGNLKTFSRMKNWRPLTMNDLKTFVGLIIHMGNIKMNRLNDF</sequence>
<comment type="caution">
    <text evidence="1">The sequence shown here is derived from an EMBL/GenBank/DDBJ whole genome shotgun (WGS) entry which is preliminary data.</text>
</comment>
<accession>A0A922M6Z6</accession>
<reference evidence="1" key="1">
    <citation type="journal article" date="2021" name="G3 (Bethesda)">
        <title>Genome and transcriptome analysis of the beet armyworm Spodoptera exigua reveals targets for pest control. .</title>
        <authorList>
            <person name="Simon S."/>
            <person name="Breeschoten T."/>
            <person name="Jansen H.J."/>
            <person name="Dirks R.P."/>
            <person name="Schranz M.E."/>
            <person name="Ros V.I.D."/>
        </authorList>
    </citation>
    <scope>NUCLEOTIDE SEQUENCE</scope>
    <source>
        <strain evidence="1">TB_SE_WUR_2020</strain>
    </source>
</reference>
<name>A0A922M6Z6_SPOEX</name>
<evidence type="ECO:0000313" key="1">
    <source>
        <dbReference type="EMBL" id="KAH9631133.1"/>
    </source>
</evidence>
<evidence type="ECO:0000313" key="2">
    <source>
        <dbReference type="Proteomes" id="UP000814243"/>
    </source>
</evidence>
<dbReference type="EMBL" id="JACEFF010000775">
    <property type="protein sequence ID" value="KAH9631133.1"/>
    <property type="molecule type" value="Genomic_DNA"/>
</dbReference>
<gene>
    <name evidence="1" type="ORF">HF086_001068</name>
</gene>
<feature type="non-terminal residue" evidence="1">
    <location>
        <position position="1"/>
    </location>
</feature>
<protein>
    <recommendedName>
        <fullName evidence="3">PiggyBac transposable element-derived protein domain-containing protein</fullName>
    </recommendedName>
</protein>